<evidence type="ECO:0000313" key="3">
    <source>
        <dbReference type="Proteomes" id="UP000597206"/>
    </source>
</evidence>
<name>A0ABS0GDF2_9VIBR</name>
<gene>
    <name evidence="2" type="ORF">I1A42_07735</name>
</gene>
<dbReference type="RefSeq" id="WP_196123124.1">
    <property type="nucleotide sequence ID" value="NZ_JADPMR010000001.1"/>
</dbReference>
<reference evidence="2 3" key="1">
    <citation type="submission" date="2020-11" db="EMBL/GenBank/DDBJ databases">
        <title>Vibrio nitrifigilis sp. nov., a marine nitrogen-fixing bacterium isolated from the lagoon sediment of an islet inside an atoll.</title>
        <authorList>
            <person name="Wang L.-T."/>
            <person name="Shieh W.Y."/>
        </authorList>
    </citation>
    <scope>NUCLEOTIDE SEQUENCE [LARGE SCALE GENOMIC DNA]</scope>
    <source>
        <strain evidence="2 3">NFV-1</strain>
    </source>
</reference>
<keyword evidence="3" id="KW-1185">Reference proteome</keyword>
<feature type="transmembrane region" description="Helical" evidence="1">
    <location>
        <begin position="29"/>
        <end position="51"/>
    </location>
</feature>
<dbReference type="EMBL" id="JADPMR010000001">
    <property type="protein sequence ID" value="MBF9000449.1"/>
    <property type="molecule type" value="Genomic_DNA"/>
</dbReference>
<keyword evidence="1" id="KW-0472">Membrane</keyword>
<keyword evidence="1" id="KW-1133">Transmembrane helix</keyword>
<dbReference type="Proteomes" id="UP000597206">
    <property type="component" value="Unassembled WGS sequence"/>
</dbReference>
<keyword evidence="1" id="KW-0812">Transmembrane</keyword>
<organism evidence="2 3">
    <name type="scientific">Vibrio nitrifigilis</name>
    <dbReference type="NCBI Taxonomy" id="2789781"/>
    <lineage>
        <taxon>Bacteria</taxon>
        <taxon>Pseudomonadati</taxon>
        <taxon>Pseudomonadota</taxon>
        <taxon>Gammaproteobacteria</taxon>
        <taxon>Vibrionales</taxon>
        <taxon>Vibrionaceae</taxon>
        <taxon>Vibrio</taxon>
    </lineage>
</organism>
<protein>
    <submittedName>
        <fullName evidence="2">Uncharacterized protein</fullName>
    </submittedName>
</protein>
<sequence length="52" mass="5967">MTRLIAIVLLLAIAYLLIRYRTNARLQKGVVITIFSALILYTVSVVIMELFR</sequence>
<comment type="caution">
    <text evidence="2">The sequence shown here is derived from an EMBL/GenBank/DDBJ whole genome shotgun (WGS) entry which is preliminary data.</text>
</comment>
<proteinExistence type="predicted"/>
<accession>A0ABS0GDF2</accession>
<evidence type="ECO:0000313" key="2">
    <source>
        <dbReference type="EMBL" id="MBF9000449.1"/>
    </source>
</evidence>
<evidence type="ECO:0000256" key="1">
    <source>
        <dbReference type="SAM" id="Phobius"/>
    </source>
</evidence>